<reference evidence="1" key="1">
    <citation type="submission" date="2022-07" db="EMBL/GenBank/DDBJ databases">
        <title>Phylogenomic reconstructions and comparative analyses of Kickxellomycotina fungi.</title>
        <authorList>
            <person name="Reynolds N.K."/>
            <person name="Stajich J.E."/>
            <person name="Barry K."/>
            <person name="Grigoriev I.V."/>
            <person name="Crous P."/>
            <person name="Smith M.E."/>
        </authorList>
    </citation>
    <scope>NUCLEOTIDE SEQUENCE</scope>
    <source>
        <strain evidence="1">CBS 190363</strain>
    </source>
</reference>
<name>A0ACC1M6T5_9FUNG</name>
<evidence type="ECO:0000313" key="1">
    <source>
        <dbReference type="EMBL" id="KAJ2898161.1"/>
    </source>
</evidence>
<dbReference type="EMBL" id="JANBVB010000075">
    <property type="protein sequence ID" value="KAJ2898161.1"/>
    <property type="molecule type" value="Genomic_DNA"/>
</dbReference>
<accession>A0ACC1M6T5</accession>
<comment type="caution">
    <text evidence="1">The sequence shown here is derived from an EMBL/GenBank/DDBJ whole genome shotgun (WGS) entry which is preliminary data.</text>
</comment>
<dbReference type="Proteomes" id="UP001139981">
    <property type="component" value="Unassembled WGS sequence"/>
</dbReference>
<organism evidence="1 2">
    <name type="scientific">Coemansia aciculifera</name>
    <dbReference type="NCBI Taxonomy" id="417176"/>
    <lineage>
        <taxon>Eukaryota</taxon>
        <taxon>Fungi</taxon>
        <taxon>Fungi incertae sedis</taxon>
        <taxon>Zoopagomycota</taxon>
        <taxon>Kickxellomycotina</taxon>
        <taxon>Kickxellomycetes</taxon>
        <taxon>Kickxellales</taxon>
        <taxon>Kickxellaceae</taxon>
        <taxon>Coemansia</taxon>
    </lineage>
</organism>
<gene>
    <name evidence="1" type="primary">FMP27</name>
    <name evidence="1" type="ORF">IWW38_001480</name>
</gene>
<keyword evidence="2" id="KW-1185">Reference proteome</keyword>
<proteinExistence type="predicted"/>
<evidence type="ECO:0000313" key="2">
    <source>
        <dbReference type="Proteomes" id="UP001139981"/>
    </source>
</evidence>
<protein>
    <submittedName>
        <fullName evidence="1">Protein SABRE</fullName>
    </submittedName>
</protein>
<sequence length="4441" mass="487943">MRLPLVVLVVISVLSLLLPVPRRYVGDGSVIRETLAALRVPAAILRVVLHPTSISPLAYYLLLRAMHLLLSIPVRLFLSGFGLNVRSFSGTSFSGLLLTVRVRDSMEIIVKVDKIGFEIRTMRRFRVQLRAIWTRLRAYLRARRGELPAETPVNTPVSPRNSSDSQRSMPDPIPVNNNNNNNNNNNTGPLSKRIQLYACGVQVQLFAVSPKAPEPKGEDSLWFDVDAADHDSQSPAQTEPAATATNEEHVLDSEAQEIAAKLAKRLSTLLRTYAYFASLFAHWVDLSVTDVSLMAVYSSDMARAGHGITLHVSNMLMWAESAREGAGAGGISWIPIDIKNSLLGIVDWLLRVLKLRRNDDLHTATSSLGASDAPRPSSSSSSTFAPKRDRSHKYLSTLALEVSDIRLFPGIEGVQQHLNSRWELVKMLVVQDMLASRNSHDSDKPHRRGPVVNCQRCTIRNDVITTFWGLPKKVDQSIELGQTHVRAGAVESLLDEIAIMCIAPAAHTSDLSIHGLRALNSHLVSALRQYSSSGPAPTADSLGSAQANEAQMPKEDTQTGAAEAKEQVHRMLFQLHEILSRLRLEHVGFALRVADFVFDLPLTCKPGSLVVKAPGMLRWRQRNIEIEAGYMWNAISSGLESTVSKAETDSDKGGLHYSWPGNVDDMFAREFEGQTSRRSKDSMAFVRLAAGHCQATALRTPSMTPDPRAEELLPDSPGFRMRYCTLYGEMSAFLSEDLAQRPSPRPVFSLDVGHPELSLDLYTQLAIAEAKVWLGHVEHRFRTMRQILKTTQRAEHVINHQIYALVSLIFSDIKAHITVERAMYAVRPVVPLMSLESKAAANEERIALRMHHLECHVLWNLASNSFCNSSDDDETCSFATGRETMSNSPELEPESEPVGDGLAPSIQFRLTSSPITAQWSSSALQVEANAPTKTLLHVKHGIRARGTVDLRIGSAALRGTAPRMNANIDAEIGEVSGRLREYDFRKWLSMQPLWLVTELLHVAGMDYSNSDGRYGSADETTTDSFDLPSIEERRKVLTATMRLVFESIRITILACDNEEDVRSGIEHGTQLCFQNGFIDIRTNGGSLEAPHPFGYRADVGQTTMNIECQSATMFLLSAVPAQSARAKVLQQSAPLPAGFALSDLDGFLPDTVQSHIVLANPRLNFSRRKLESFRSRMIFDLKTTSLTGATSVSSIYRWAVFMRHIQYWLRRKRLARRMATQVEEPSPPDDFVVSVNSEILDLRGSLVSPLFFNLDKGLAKCFQAAAKEESKASSMTSSELRLKIPRVELAVERTRLGTGDDMNISLSGPIATLYGSSAPKGHAYACCLQPLMSLKECKATFCFPRKAKREQLGAEQGVRCNNSYDKIDVVFERGAMAFGHQYNMADTIDGFILLQKGCKRIARKSTSTCHPPLPFLEAALDRRPTNKMVLAALGNPRTYTPPPLRSLSSVKPPPPPTLSEPEDIPTIDFHGPEFSMMVHDDPFETALSRIYQVGLHEQRERLNRLESFEAKAQEIREKREKEFAQQSTVSRKGHRRAATATATASSNKQARWNNKAPRPGRSMRGASTFSSGDRPPTLGPLARTFMSVQAQPRPTTITAASTFGSPGIMRGAASASLQDVTTSEMEVKERSRARTNSATAEALTRPFAGQPPDEAHVACVSDGDGDDSNYDDADDPLPASTLHQRMVEAVNAEIDAARLRLMAVEAREWVKAIRQKMMPPQTQSSHEHSSDDMQFEEIFAMPTPVESSVSANESPACRTGPPYSFAPGSWTHPPAPLGRLVMSPVWMSFSTPLSLLEFDQVESYLRFLDPATPHSLKWSTLVPMHMRIKCGDIRMQLRDFPFPMFRVPDPYRPETSQSPPHGGESYDSFYGGVEISGSLIIAERTAHERSLRSVYIPVGPRSKESGINIPHVGWYLAKSLQFPRIFAALSIMMYSAPPDNPYADEHTLQQKYLQSRLPQLPIMSTWGASYQPVISALMQRMESGTSKSADVSPTLPWWDKLRSRMHIKWRMAVIDAPPLDKLQSSRDSRLGASYLEMNTAATALPAPPPFAKDDSASEKGQMFFLALDGRDPYQVTQKPGGYLFTMRGGVRICINEGIPGTDLWDKRSGHGIYSVPTEEGSPPSATLGEFLGLRCEEFLMGVPIIVDRKSTIMKSMDSRQDVASGNNNVTPGTEDIDIGGFAGASAANSGSQAWRRSYADLLHSIVSDNSARYTFITHSVDRLYYKVLLHLSGGVRLGIGISPFIPPDSTGYRHNHWDVQPIAPESAVAAAASGITDAYVGYRSSKLHTSVSLLCPFTESEPRPQRQFSELYLTTEKAGLAVPRLRAPGANVFAKPIKQWTIYDTDALVSPMHSLFPANRRSMPEARDESGRAVLAQDLFFSPFPYLAPESNSSDGTPTAFTASSLPPHACEREASARPQCRISASAAAVEGIQSYLPLYVSRMMLPVRKGSMYPLAETSDNKLGKCLRSMRLVLDLKNVELAYSQRSLEIKELESRELSILGFEDTPSSDVGLSPTPSETNSGLSASGAKAEGFMRELKARVESFSFNMLLEQTSVKLSVGSDNLSSPTVDAKGDRARADSVGQQPPHSRKSKKAPDSSRSNSGGVPTTKSKAGVKSEAKALRWGVGDASTEIDYLDVRLTQMSFIMPLFMNSLTSEVLGKSRRLNGLRFAEGSLDGLSDFEKSWVSCASIRDLKELDISEAIFSNPRVVCVLWSPRMVYFTQRPEWTQLDEQVKDILHSCSASPKEDAAPSTQSIPNLHLGAEALGAHWAPTMPASLDSTVAGMPAMSLGAQRNRAISDVKQNDHTGENEDTSMWALHRRNLSVPWVLSKQASHDGTAAPALPPSFGSAQTSFFGNIPPVQGLVQRASTQPASNEWSQIAEQALSSSQPMDPASSEAAGDTRSPNSAMSYKSSFHLLELARSRQRRLTASNSRQTISAASPYIQPALDTVLELGKIDLNRQTSIPIEQTVAGNQQSRTVPTGPDPNVIMRDSRSTQASLLGKRKEMLGTAIQHEQAALVHLSREFERASSRHSEEFRREMIRRAEHIYELGARRKLINRCLRVLGVDPEAATTGQLPANVEGLSGEDNVDFDRDTQEVEKVLATLYRHRCLIYSGYLIWTSQVRDELMRFLYIQDCLTAIEYYMSESATKVVRNAASANSKDGAEDIADAGAQEGSGKDEAGASTVAAAAANSADDALAKHDSADNEKHERPGRKSTDQQSIASASSRNTLHIPKMLRRLRSSDRVEDARSTRKSTAGRSFLWRSKKSQGSQQRQPQSRPPQKPKERRKEEYKPPNKHSAGSKFDKGLKSVWDDFMHYRPYYSILIEFLNSQVSMRVDEKTSTTSAIAVAERVQLHRILLCNESECVDDAAFSESGHSYLTPPADESIVKTRSLIELENVQVFTAKRDDFENQAAYFVDCTYGSQLEGSDASQPSPIWPAWIPIELLLSQGKHRARGIFDDLDGAEATATPVNIDNGFASDSDSDSQSFVSDSFMSDGQSQIPGPGRERRGSKYSKAWWLEDLSKYKRLMDRNNGLVVYDKANPHRIQGDTSVGFAAATDEGGLTATPASDVSGGGVAATAASAAWESNVTDKGDSQPGGPAVGNVSDDGDSIDEAEAVGSNQGLSHRANHFAVFLPELNLACTAEQYTAIYETVTELIVFIDPEKAAYMDHLNTILLGMDMGDLRGLLAVIKATQQALRERLPIIQDWYKIQRSNAILFRDASRAMVDREHWPLMTLDIARQKARATSLLTLDRHRQALELQLRTAMDLFGAAQKQLGPQARVTDGERGTRARPAPPRSQPTSRRPTFSSAAGDDDQAPPATTSARRRMSLLSVSSQSTGSQTADGAQNTIARTIHLYISKATWHMLENDGQPLCDMTLRRATLKAVTTSDQATHLLTEVHLLYIVNRLPSPMFTDLVGPYVRPKHDKPDFCVEKMMRVRWSELAPVGGISIVERFEVDLFPLRLQFSHDIAQKLINYLYPPQESAVADAVAGVPEPTTRSRRGTFTTLAADGTPSAFVPLPEEVAETRGSVDGSSYPSGSRGGVPALADRGLLSPRVNPGNTNSSKSLFASRMRRNIGEQSRNLEGGGDGSAPVASPGPQQLRVSQSPQLSSGLLSAMSGRGSTPLSLFSESNSMISISQSGENRDQVDQMKKRASSNKTFLNIKIGGSTLCISYQGKNAHNLTDLRDFEFHAPTLELRNQVESYYELLMQVKKEYMSVVVHHTGALVKEKFRQLHSRKAWNKASFGPDLEARKLLIDMDRRVEEDMVSSIQSNGVSDQEGFPSVPPQQAADTRDHEDSAPLLEETVDAENSDDVASISSAKGKAPLSKYLILDPRKLMGKRLPSVLPRNFARLDTSSPVAGRAAHSASVPPPQPSGSTSVPRVLVSKSGAKPVYSVKHVDLFSAASISMTSRSTPSSPQPSASQPSSPRGAPKDSL</sequence>